<keyword evidence="2" id="KW-1185">Reference proteome</keyword>
<dbReference type="AlphaFoldDB" id="A0A5D2D2U9"/>
<accession>A0A5D2D2U9</accession>
<reference evidence="1 2" key="1">
    <citation type="submission" date="2019-06" db="EMBL/GenBank/DDBJ databases">
        <title>WGS assembly of Gossypium darwinii.</title>
        <authorList>
            <person name="Chen Z.J."/>
            <person name="Sreedasyam A."/>
            <person name="Ando A."/>
            <person name="Song Q."/>
            <person name="De L."/>
            <person name="Hulse-Kemp A."/>
            <person name="Ding M."/>
            <person name="Ye W."/>
            <person name="Kirkbride R."/>
            <person name="Jenkins J."/>
            <person name="Plott C."/>
            <person name="Lovell J."/>
            <person name="Lin Y.-M."/>
            <person name="Vaughn R."/>
            <person name="Liu B."/>
            <person name="Li W."/>
            <person name="Simpson S."/>
            <person name="Scheffler B."/>
            <person name="Saski C."/>
            <person name="Grover C."/>
            <person name="Hu G."/>
            <person name="Conover J."/>
            <person name="Carlson J."/>
            <person name="Shu S."/>
            <person name="Boston L."/>
            <person name="Williams M."/>
            <person name="Peterson D."/>
            <person name="Mcgee K."/>
            <person name="Jones D."/>
            <person name="Wendel J."/>
            <person name="Stelly D."/>
            <person name="Grimwood J."/>
            <person name="Schmutz J."/>
        </authorList>
    </citation>
    <scope>NUCLEOTIDE SEQUENCE [LARGE SCALE GENOMIC DNA]</scope>
    <source>
        <strain evidence="1">1808015.09</strain>
    </source>
</reference>
<sequence>MLIFSFSKETANRISSVNNCCRISFDLIYSFKSKLRCQIIFLVLVSPKLTPQATRRQQILGERHIF</sequence>
<protein>
    <submittedName>
        <fullName evidence="1">Uncharacterized protein</fullName>
    </submittedName>
</protein>
<proteinExistence type="predicted"/>
<evidence type="ECO:0000313" key="1">
    <source>
        <dbReference type="EMBL" id="TYG74835.1"/>
    </source>
</evidence>
<dbReference type="EMBL" id="CM017704">
    <property type="protein sequence ID" value="TYG74835.1"/>
    <property type="molecule type" value="Genomic_DNA"/>
</dbReference>
<organism evidence="1 2">
    <name type="scientific">Gossypium darwinii</name>
    <name type="common">Darwin's cotton</name>
    <name type="synonym">Gossypium barbadense var. darwinii</name>
    <dbReference type="NCBI Taxonomy" id="34276"/>
    <lineage>
        <taxon>Eukaryota</taxon>
        <taxon>Viridiplantae</taxon>
        <taxon>Streptophyta</taxon>
        <taxon>Embryophyta</taxon>
        <taxon>Tracheophyta</taxon>
        <taxon>Spermatophyta</taxon>
        <taxon>Magnoliopsida</taxon>
        <taxon>eudicotyledons</taxon>
        <taxon>Gunneridae</taxon>
        <taxon>Pentapetalae</taxon>
        <taxon>rosids</taxon>
        <taxon>malvids</taxon>
        <taxon>Malvales</taxon>
        <taxon>Malvaceae</taxon>
        <taxon>Malvoideae</taxon>
        <taxon>Gossypium</taxon>
    </lineage>
</organism>
<name>A0A5D2D2U9_GOSDA</name>
<gene>
    <name evidence="1" type="ORF">ES288_D04G215200v1</name>
</gene>
<dbReference type="Proteomes" id="UP000323506">
    <property type="component" value="Chromosome D04"/>
</dbReference>
<evidence type="ECO:0000313" key="2">
    <source>
        <dbReference type="Proteomes" id="UP000323506"/>
    </source>
</evidence>